<feature type="transmembrane region" description="Helical" evidence="1">
    <location>
        <begin position="20"/>
        <end position="38"/>
    </location>
</feature>
<feature type="transmembrane region" description="Helical" evidence="1">
    <location>
        <begin position="44"/>
        <end position="63"/>
    </location>
</feature>
<organism evidence="2 3">
    <name type="scientific">Zhihengliuella alba</name>
    <dbReference type="NCBI Taxonomy" id="547018"/>
    <lineage>
        <taxon>Bacteria</taxon>
        <taxon>Bacillati</taxon>
        <taxon>Actinomycetota</taxon>
        <taxon>Actinomycetes</taxon>
        <taxon>Micrococcales</taxon>
        <taxon>Micrococcaceae</taxon>
        <taxon>Zhihengliuella</taxon>
    </lineage>
</organism>
<keyword evidence="1" id="KW-0812">Transmembrane</keyword>
<keyword evidence="1" id="KW-0472">Membrane</keyword>
<reference evidence="3" key="1">
    <citation type="journal article" date="2019" name="Int. J. Syst. Evol. Microbiol.">
        <title>The Global Catalogue of Microorganisms (GCM) 10K type strain sequencing project: providing services to taxonomists for standard genome sequencing and annotation.</title>
        <authorList>
            <consortium name="The Broad Institute Genomics Platform"/>
            <consortium name="The Broad Institute Genome Sequencing Center for Infectious Disease"/>
            <person name="Wu L."/>
            <person name="Ma J."/>
        </authorList>
    </citation>
    <scope>NUCLEOTIDE SEQUENCE [LARGE SCALE GENOMIC DNA]</scope>
    <source>
        <strain evidence="3">JCM 16961</strain>
    </source>
</reference>
<proteinExistence type="predicted"/>
<evidence type="ECO:0000313" key="3">
    <source>
        <dbReference type="Proteomes" id="UP001501536"/>
    </source>
</evidence>
<comment type="caution">
    <text evidence="2">The sequence shown here is derived from an EMBL/GenBank/DDBJ whole genome shotgun (WGS) entry which is preliminary data.</text>
</comment>
<keyword evidence="1" id="KW-1133">Transmembrane helix</keyword>
<accession>A0ABP7CKZ5</accession>
<protein>
    <recommendedName>
        <fullName evidence="4">AtpZ/AtpI family protein</fullName>
    </recommendedName>
</protein>
<evidence type="ECO:0000256" key="1">
    <source>
        <dbReference type="SAM" id="Phobius"/>
    </source>
</evidence>
<dbReference type="EMBL" id="BAABCJ010000001">
    <property type="protein sequence ID" value="GAA3692544.1"/>
    <property type="molecule type" value="Genomic_DNA"/>
</dbReference>
<gene>
    <name evidence="2" type="ORF">GCM10022377_01210</name>
</gene>
<evidence type="ECO:0008006" key="4">
    <source>
        <dbReference type="Google" id="ProtNLM"/>
    </source>
</evidence>
<dbReference type="RefSeq" id="WP_344878474.1">
    <property type="nucleotide sequence ID" value="NZ_BAABCJ010000001.1"/>
</dbReference>
<name>A0ABP7CKZ5_9MICC</name>
<sequence>MKDNRLVQREPTNGSWTREFINYGVGGLLAFGLIGWGLDFLLQTRWIWIAGALLGAVAGCLLANEHRKAYRQRQDRGDTASQ</sequence>
<evidence type="ECO:0000313" key="2">
    <source>
        <dbReference type="EMBL" id="GAA3692544.1"/>
    </source>
</evidence>
<keyword evidence="3" id="KW-1185">Reference proteome</keyword>
<dbReference type="Proteomes" id="UP001501536">
    <property type="component" value="Unassembled WGS sequence"/>
</dbReference>